<dbReference type="Pfam" id="PF13920">
    <property type="entry name" value="zf-C3HC4_3"/>
    <property type="match status" value="1"/>
</dbReference>
<dbReference type="GO" id="GO:0004540">
    <property type="term" value="F:RNA nuclease activity"/>
    <property type="evidence" value="ECO:0007669"/>
    <property type="project" value="TreeGrafter"/>
</dbReference>
<feature type="domain" description="RING-type" evidence="5">
    <location>
        <begin position="482"/>
        <end position="515"/>
    </location>
</feature>
<dbReference type="PROSITE" id="PS50088">
    <property type="entry name" value="ANK_REPEAT"/>
    <property type="match status" value="4"/>
</dbReference>
<dbReference type="SUPFAM" id="SSF48403">
    <property type="entry name" value="Ankyrin repeat"/>
    <property type="match status" value="2"/>
</dbReference>
<dbReference type="GO" id="GO:0006396">
    <property type="term" value="P:RNA processing"/>
    <property type="evidence" value="ECO:0007669"/>
    <property type="project" value="TreeGrafter"/>
</dbReference>
<reference evidence="6 7" key="1">
    <citation type="submission" date="2012-04" db="EMBL/GenBank/DDBJ databases">
        <title>The Genome Sequence of Saprolegnia declina VS20.</title>
        <authorList>
            <consortium name="The Broad Institute Genome Sequencing Platform"/>
            <person name="Russ C."/>
            <person name="Nusbaum C."/>
            <person name="Tyler B."/>
            <person name="van West P."/>
            <person name="Dieguez-Uribeondo J."/>
            <person name="de Bruijn I."/>
            <person name="Tripathy S."/>
            <person name="Jiang R."/>
            <person name="Young S.K."/>
            <person name="Zeng Q."/>
            <person name="Gargeya S."/>
            <person name="Fitzgerald M."/>
            <person name="Haas B."/>
            <person name="Abouelleil A."/>
            <person name="Alvarado L."/>
            <person name="Arachchi H.M."/>
            <person name="Berlin A."/>
            <person name="Chapman S.B."/>
            <person name="Goldberg J."/>
            <person name="Griggs A."/>
            <person name="Gujja S."/>
            <person name="Hansen M."/>
            <person name="Howarth C."/>
            <person name="Imamovic A."/>
            <person name="Larimer J."/>
            <person name="McCowen C."/>
            <person name="Montmayeur A."/>
            <person name="Murphy C."/>
            <person name="Neiman D."/>
            <person name="Pearson M."/>
            <person name="Priest M."/>
            <person name="Roberts A."/>
            <person name="Saif S."/>
            <person name="Shea T."/>
            <person name="Sisk P."/>
            <person name="Sykes S."/>
            <person name="Wortman J."/>
            <person name="Nusbaum C."/>
            <person name="Birren B."/>
        </authorList>
    </citation>
    <scope>NUCLEOTIDE SEQUENCE [LARGE SCALE GENOMIC DNA]</scope>
    <source>
        <strain evidence="6 7">VS20</strain>
    </source>
</reference>
<dbReference type="SUPFAM" id="SSF57850">
    <property type="entry name" value="RING/U-box"/>
    <property type="match status" value="1"/>
</dbReference>
<dbReference type="Proteomes" id="UP000030762">
    <property type="component" value="Unassembled WGS sequence"/>
</dbReference>
<dbReference type="InterPro" id="IPR036770">
    <property type="entry name" value="Ankyrin_rpt-contain_sf"/>
</dbReference>
<dbReference type="InterPro" id="IPR002110">
    <property type="entry name" value="Ankyrin_rpt"/>
</dbReference>
<dbReference type="PRINTS" id="PR01415">
    <property type="entry name" value="ANKYRIN"/>
</dbReference>
<dbReference type="CDD" id="cd16520">
    <property type="entry name" value="RING-HC_MIBs-like"/>
    <property type="match status" value="1"/>
</dbReference>
<dbReference type="Gene3D" id="3.30.40.10">
    <property type="entry name" value="Zinc/RING finger domain, C3HC4 (zinc finger)"/>
    <property type="match status" value="1"/>
</dbReference>
<dbReference type="Gene3D" id="1.25.40.20">
    <property type="entry name" value="Ankyrin repeat-containing domain"/>
    <property type="match status" value="4"/>
</dbReference>
<keyword evidence="1" id="KW-0677">Repeat</keyword>
<keyword evidence="4" id="KW-0479">Metal-binding</keyword>
<feature type="repeat" description="ANK" evidence="3">
    <location>
        <begin position="365"/>
        <end position="397"/>
    </location>
</feature>
<dbReference type="AlphaFoldDB" id="T0QUC8"/>
<dbReference type="GO" id="GO:0008270">
    <property type="term" value="F:zinc ion binding"/>
    <property type="evidence" value="ECO:0007669"/>
    <property type="project" value="UniProtKB-KW"/>
</dbReference>
<dbReference type="OMA" id="YAARENQ"/>
<evidence type="ECO:0000259" key="5">
    <source>
        <dbReference type="PROSITE" id="PS50089"/>
    </source>
</evidence>
<proteinExistence type="predicted"/>
<evidence type="ECO:0000313" key="6">
    <source>
        <dbReference type="EMBL" id="EQC38316.1"/>
    </source>
</evidence>
<dbReference type="RefSeq" id="XP_008607908.1">
    <property type="nucleotide sequence ID" value="XM_008609686.1"/>
</dbReference>
<keyword evidence="4" id="KW-0863">Zinc-finger</keyword>
<evidence type="ECO:0000256" key="1">
    <source>
        <dbReference type="ARBA" id="ARBA00022737"/>
    </source>
</evidence>
<dbReference type="PROSITE" id="PS50297">
    <property type="entry name" value="ANK_REP_REGION"/>
    <property type="match status" value="4"/>
</dbReference>
<dbReference type="GO" id="GO:0003723">
    <property type="term" value="F:RNA binding"/>
    <property type="evidence" value="ECO:0007669"/>
    <property type="project" value="TreeGrafter"/>
</dbReference>
<dbReference type="InParanoid" id="T0QUC8"/>
<dbReference type="EMBL" id="JH767141">
    <property type="protein sequence ID" value="EQC38316.1"/>
    <property type="molecule type" value="Genomic_DNA"/>
</dbReference>
<keyword evidence="7" id="KW-1185">Reference proteome</keyword>
<protein>
    <recommendedName>
        <fullName evidence="5">RING-type domain-containing protein</fullName>
    </recommendedName>
</protein>
<dbReference type="InterPro" id="IPR013083">
    <property type="entry name" value="Znf_RING/FYVE/PHD"/>
</dbReference>
<keyword evidence="2 3" id="KW-0040">ANK repeat</keyword>
<dbReference type="SMART" id="SM00248">
    <property type="entry name" value="ANK"/>
    <property type="match status" value="7"/>
</dbReference>
<name>T0QUC8_SAPDV</name>
<dbReference type="eggNOG" id="KOG4177">
    <property type="taxonomic scope" value="Eukaryota"/>
</dbReference>
<sequence>MCAESSRSALHTSQNMTMPPATIAALAESEAWPRVEAWLRNHALGDVNATTGLHRATALSFAVQYGQADILEQLLLHVDIDVDKANDMGRTPLHEAASRGRWPIANALLRSYANINAIDKHGRTPLHYATEADCDAMVRGLLKANANPHVKDKAGRLPIDVTIDVAMRNLLHTAMASDTDCALRGDWWELERRAATHTLADVNVVFGIPRWTLLSYAARENQGTFVHHLLRCDGVDINKTNRDGMTALHEAAQRDHQDVLVALIEAGANALLKNKEGQLPIQLATMDGRFRMLLASGLSFGECAQRGLWSDVARRVDARSITDINTPIDEKRYTLLSLAARHDQLSLVRRLVEYDGIDLDAASIDGRTALHEAAAKNRVGILALLLHAGANTRLKTMRGETPRDMATVECRRLLEAMEGMLPRHPVAAAKDGLACPQCTYANGIYDTNCAMCEFAFASSAKGPCDIAALEAEVDRLREATLCSICEELVKDTVFLCGHETCGACATQMKSCPTCRKPINVRIRRFV</sequence>
<keyword evidence="4" id="KW-0862">Zinc</keyword>
<accession>T0QUC8</accession>
<dbReference type="PANTHER" id="PTHR24141">
    <property type="entry name" value="2-5A-DEPENDENT RIBONUCLEASE"/>
    <property type="match status" value="1"/>
</dbReference>
<dbReference type="Pfam" id="PF12796">
    <property type="entry name" value="Ank_2"/>
    <property type="match status" value="3"/>
</dbReference>
<dbReference type="SMART" id="SM00184">
    <property type="entry name" value="RING"/>
    <property type="match status" value="1"/>
</dbReference>
<dbReference type="PANTHER" id="PTHR24141:SF1">
    <property type="entry name" value="2-5A-DEPENDENT RIBONUCLEASE"/>
    <property type="match status" value="1"/>
</dbReference>
<dbReference type="OrthoDB" id="159630at2759"/>
<evidence type="ECO:0000256" key="2">
    <source>
        <dbReference type="ARBA" id="ARBA00023043"/>
    </source>
</evidence>
<evidence type="ECO:0000256" key="3">
    <source>
        <dbReference type="PROSITE-ProRule" id="PRU00023"/>
    </source>
</evidence>
<feature type="repeat" description="ANK" evidence="3">
    <location>
        <begin position="243"/>
        <end position="275"/>
    </location>
</feature>
<feature type="repeat" description="ANK" evidence="3">
    <location>
        <begin position="121"/>
        <end position="153"/>
    </location>
</feature>
<dbReference type="eggNOG" id="KOG0504">
    <property type="taxonomic scope" value="Eukaryota"/>
</dbReference>
<feature type="repeat" description="ANK" evidence="3">
    <location>
        <begin position="88"/>
        <end position="120"/>
    </location>
</feature>
<dbReference type="VEuPathDB" id="FungiDB:SDRG_04035"/>
<dbReference type="InterPro" id="IPR001841">
    <property type="entry name" value="Znf_RING"/>
</dbReference>
<organism evidence="6 7">
    <name type="scientific">Saprolegnia diclina (strain VS20)</name>
    <dbReference type="NCBI Taxonomy" id="1156394"/>
    <lineage>
        <taxon>Eukaryota</taxon>
        <taxon>Sar</taxon>
        <taxon>Stramenopiles</taxon>
        <taxon>Oomycota</taxon>
        <taxon>Saprolegniomycetes</taxon>
        <taxon>Saprolegniales</taxon>
        <taxon>Saprolegniaceae</taxon>
        <taxon>Saprolegnia</taxon>
    </lineage>
</organism>
<evidence type="ECO:0000256" key="4">
    <source>
        <dbReference type="PROSITE-ProRule" id="PRU00175"/>
    </source>
</evidence>
<gene>
    <name evidence="6" type="ORF">SDRG_04035</name>
</gene>
<dbReference type="PROSITE" id="PS50089">
    <property type="entry name" value="ZF_RING_2"/>
    <property type="match status" value="1"/>
</dbReference>
<dbReference type="STRING" id="1156394.T0QUC8"/>
<dbReference type="GeneID" id="19944762"/>
<evidence type="ECO:0000313" key="7">
    <source>
        <dbReference type="Proteomes" id="UP000030762"/>
    </source>
</evidence>